<dbReference type="CDD" id="cd02981">
    <property type="entry name" value="PDI_b_family"/>
    <property type="match status" value="1"/>
</dbReference>
<comment type="catalytic activity">
    <reaction evidence="1">
        <text>Catalyzes the rearrangement of -S-S- bonds in proteins.</text>
        <dbReference type="EC" id="5.3.4.1"/>
    </reaction>
</comment>
<dbReference type="SUPFAM" id="SSF52833">
    <property type="entry name" value="Thioredoxin-like"/>
    <property type="match status" value="4"/>
</dbReference>
<dbReference type="PRINTS" id="PR00421">
    <property type="entry name" value="THIOREDOXIN"/>
</dbReference>
<dbReference type="STRING" id="29139.ENSVURP00010022890"/>
<dbReference type="PANTHER" id="PTHR18929:SF101">
    <property type="entry name" value="PROTEIN DISULFIDE-ISOMERASE"/>
    <property type="match status" value="1"/>
</dbReference>
<evidence type="ECO:0000256" key="10">
    <source>
        <dbReference type="PIRSR" id="PIRSR605792-51"/>
    </source>
</evidence>
<dbReference type="GO" id="GO:0034976">
    <property type="term" value="P:response to endoplasmic reticulum stress"/>
    <property type="evidence" value="ECO:0007669"/>
    <property type="project" value="TreeGrafter"/>
</dbReference>
<dbReference type="InterPro" id="IPR036249">
    <property type="entry name" value="Thioredoxin-like_sf"/>
</dbReference>
<name>A0A4X2LM99_VOMUR</name>
<dbReference type="CDD" id="cd02982">
    <property type="entry name" value="PDI_b'_family"/>
    <property type="match status" value="1"/>
</dbReference>
<dbReference type="Pfam" id="PF00085">
    <property type="entry name" value="Thioredoxin"/>
    <property type="match status" value="2"/>
</dbReference>
<evidence type="ECO:0000313" key="15">
    <source>
        <dbReference type="Proteomes" id="UP000314987"/>
    </source>
</evidence>
<keyword evidence="10" id="KW-1015">Disulfide bond</keyword>
<feature type="domain" description="Thioredoxin" evidence="13">
    <location>
        <begin position="342"/>
        <end position="484"/>
    </location>
</feature>
<dbReference type="CDD" id="cd02995">
    <property type="entry name" value="PDI_a_PDI_a'_C"/>
    <property type="match status" value="1"/>
</dbReference>
<feature type="disulfide bond" description="Redox-active" evidence="10">
    <location>
        <begin position="62"/>
        <end position="65"/>
    </location>
</feature>
<reference evidence="14" key="2">
    <citation type="submission" date="2025-08" db="UniProtKB">
        <authorList>
            <consortium name="Ensembl"/>
        </authorList>
    </citation>
    <scope>IDENTIFICATION</scope>
</reference>
<feature type="signal peptide" evidence="12">
    <location>
        <begin position="1"/>
        <end position="17"/>
    </location>
</feature>
<dbReference type="OMA" id="TMRLISM"/>
<dbReference type="GeneTree" id="ENSGT00940000157351"/>
<keyword evidence="5 12" id="KW-0732">Signal</keyword>
<evidence type="ECO:0000256" key="5">
    <source>
        <dbReference type="ARBA" id="ARBA00022729"/>
    </source>
</evidence>
<dbReference type="InterPro" id="IPR013766">
    <property type="entry name" value="Thioredoxin_domain"/>
</dbReference>
<evidence type="ECO:0000256" key="1">
    <source>
        <dbReference type="ARBA" id="ARBA00001182"/>
    </source>
</evidence>
<evidence type="ECO:0000256" key="9">
    <source>
        <dbReference type="ARBA" id="ARBA00023284"/>
    </source>
</evidence>
<dbReference type="GO" id="GO:0006457">
    <property type="term" value="P:protein folding"/>
    <property type="evidence" value="ECO:0007669"/>
    <property type="project" value="TreeGrafter"/>
</dbReference>
<dbReference type="NCBIfam" id="TIGR01130">
    <property type="entry name" value="ER_PDI_fam"/>
    <property type="match status" value="1"/>
</dbReference>
<dbReference type="GO" id="GO:0009897">
    <property type="term" value="C:external side of plasma membrane"/>
    <property type="evidence" value="ECO:0007669"/>
    <property type="project" value="TreeGrafter"/>
</dbReference>
<accession>A0A4X2LM99</accession>
<feature type="chain" id="PRO_5046216333" description="protein disulfide-isomerase" evidence="12">
    <location>
        <begin position="18"/>
        <end position="519"/>
    </location>
</feature>
<dbReference type="AlphaFoldDB" id="A0A4X2LM99"/>
<comment type="similarity">
    <text evidence="3">Belongs to the protein disulfide isomerase family.</text>
</comment>
<sequence length="519" mass="58987">MLSRAPANSPLLSLALAVSTEVADPPKTEKEEDHVLVLNSSNFNETLAAHDYLLVDFYAPWCIPCQKLLPEFAKAAEQLKSESSKIRLAKVDGAEEDDLVYQFKIRTFPTIKLFMHGDASFPKDYTDGREAKDIVEWIKKRIQPAVIILEDAAAIKSLMDSNEVFVLGFFNDAHSTNVKTFTAAAEYLDNIPFGITYSTDLFSEYQLDKDGIILFKKSDESRNNFDGEITKVNIVKFVKSQRLPLVIEFTEQTASTIFAGHWKIHLLLFLPKSSPDFEDKINNFKKAAESFREKILFIIIDIDRSDNKNTLNYFDLKEEECPTMRLISMGSDMTKHKPDSDELTPEKIKEFCEQFLEGKFNSHPVSQNVPDDWDKDPVKVLVAKNFEKVAFDENTNVFVNFYAPWCPQCRKLAPIWDKLGEAYKDNKNIIIAKIDSSINEVESVIVHSFPTLKYFPAGHNPKIIEYHGARTLESFKNFLGSGGHETPREVSQLEVQDEAEELELEDGHEEGGVQNGTKE</sequence>
<evidence type="ECO:0000259" key="13">
    <source>
        <dbReference type="PROSITE" id="PS51352"/>
    </source>
</evidence>
<evidence type="ECO:0000256" key="8">
    <source>
        <dbReference type="ARBA" id="ARBA00023235"/>
    </source>
</evidence>
<dbReference type="InterPro" id="IPR005792">
    <property type="entry name" value="Prot_disulphide_isomerase"/>
</dbReference>
<dbReference type="Ensembl" id="ENSVURT00010026049.1">
    <property type="protein sequence ID" value="ENSVURP00010022890.1"/>
    <property type="gene ID" value="ENSVURG00010017529.1"/>
</dbReference>
<dbReference type="GO" id="GO:0005788">
    <property type="term" value="C:endoplasmic reticulum lumen"/>
    <property type="evidence" value="ECO:0007669"/>
    <property type="project" value="UniProtKB-SubCell"/>
</dbReference>
<comment type="subcellular location">
    <subcellularLocation>
        <location evidence="2">Endoplasmic reticulum lumen</location>
    </subcellularLocation>
</comment>
<keyword evidence="15" id="KW-1185">Reference proteome</keyword>
<dbReference type="EC" id="5.3.4.1" evidence="4"/>
<proteinExistence type="inferred from homology"/>
<dbReference type="Proteomes" id="UP000314987">
    <property type="component" value="Unassembled WGS sequence"/>
</dbReference>
<evidence type="ECO:0000256" key="12">
    <source>
        <dbReference type="SAM" id="SignalP"/>
    </source>
</evidence>
<dbReference type="Pfam" id="PF13848">
    <property type="entry name" value="Thioredoxin_6"/>
    <property type="match status" value="1"/>
</dbReference>
<keyword evidence="7" id="KW-0256">Endoplasmic reticulum</keyword>
<evidence type="ECO:0000256" key="6">
    <source>
        <dbReference type="ARBA" id="ARBA00022737"/>
    </source>
</evidence>
<evidence type="ECO:0000256" key="4">
    <source>
        <dbReference type="ARBA" id="ARBA00012723"/>
    </source>
</evidence>
<keyword evidence="6" id="KW-0677">Repeat</keyword>
<feature type="disulfide bond" description="Redox-active" evidence="10">
    <location>
        <begin position="406"/>
        <end position="409"/>
    </location>
</feature>
<protein>
    <recommendedName>
        <fullName evidence="4">protein disulfide-isomerase</fullName>
        <ecNumber evidence="4">5.3.4.1</ecNumber>
    </recommendedName>
</protein>
<dbReference type="Gene3D" id="3.40.30.10">
    <property type="entry name" value="Glutaredoxin"/>
    <property type="match status" value="4"/>
</dbReference>
<evidence type="ECO:0000256" key="7">
    <source>
        <dbReference type="ARBA" id="ARBA00022824"/>
    </source>
</evidence>
<feature type="region of interest" description="Disordered" evidence="11">
    <location>
        <begin position="482"/>
        <end position="519"/>
    </location>
</feature>
<evidence type="ECO:0000256" key="3">
    <source>
        <dbReference type="ARBA" id="ARBA00006347"/>
    </source>
</evidence>
<dbReference type="CDD" id="cd02961">
    <property type="entry name" value="PDI_a_family"/>
    <property type="match status" value="1"/>
</dbReference>
<reference evidence="14" key="3">
    <citation type="submission" date="2025-09" db="UniProtKB">
        <authorList>
            <consortium name="Ensembl"/>
        </authorList>
    </citation>
    <scope>IDENTIFICATION</scope>
</reference>
<organism evidence="14 15">
    <name type="scientific">Vombatus ursinus</name>
    <name type="common">Common wombat</name>
    <dbReference type="NCBI Taxonomy" id="29139"/>
    <lineage>
        <taxon>Eukaryota</taxon>
        <taxon>Metazoa</taxon>
        <taxon>Chordata</taxon>
        <taxon>Craniata</taxon>
        <taxon>Vertebrata</taxon>
        <taxon>Euteleostomi</taxon>
        <taxon>Mammalia</taxon>
        <taxon>Metatheria</taxon>
        <taxon>Diprotodontia</taxon>
        <taxon>Vombatidae</taxon>
        <taxon>Vombatus</taxon>
    </lineage>
</organism>
<keyword evidence="8" id="KW-0413">Isomerase</keyword>
<evidence type="ECO:0000256" key="2">
    <source>
        <dbReference type="ARBA" id="ARBA00004319"/>
    </source>
</evidence>
<dbReference type="PANTHER" id="PTHR18929">
    <property type="entry name" value="PROTEIN DISULFIDE ISOMERASE"/>
    <property type="match status" value="1"/>
</dbReference>
<dbReference type="PROSITE" id="PS51352">
    <property type="entry name" value="THIOREDOXIN_2"/>
    <property type="match status" value="2"/>
</dbReference>
<evidence type="ECO:0000256" key="11">
    <source>
        <dbReference type="SAM" id="MobiDB-lite"/>
    </source>
</evidence>
<reference evidence="15" key="1">
    <citation type="submission" date="2018-12" db="EMBL/GenBank/DDBJ databases">
        <authorList>
            <person name="Yazar S."/>
        </authorList>
    </citation>
    <scope>NUCLEOTIDE SEQUENCE [LARGE SCALE GENOMIC DNA]</scope>
</reference>
<evidence type="ECO:0000313" key="14">
    <source>
        <dbReference type="Ensembl" id="ENSVURP00010022890.1"/>
    </source>
</evidence>
<keyword evidence="9 10" id="KW-0676">Redox-active center</keyword>
<dbReference type="GO" id="GO:0003756">
    <property type="term" value="F:protein disulfide isomerase activity"/>
    <property type="evidence" value="ECO:0007669"/>
    <property type="project" value="UniProtKB-EC"/>
</dbReference>
<feature type="domain" description="Thioredoxin" evidence="13">
    <location>
        <begin position="3"/>
        <end position="143"/>
    </location>
</feature>
<feature type="compositionally biased region" description="Acidic residues" evidence="11">
    <location>
        <begin position="495"/>
        <end position="508"/>
    </location>
</feature>